<dbReference type="PANTHER" id="PTHR35893">
    <property type="entry name" value="INNER MEMBRANE PROTEIN-RELATED"/>
    <property type="match status" value="1"/>
</dbReference>
<dbReference type="Proteomes" id="UP000270272">
    <property type="component" value="Chromosome"/>
</dbReference>
<dbReference type="GO" id="GO:0043022">
    <property type="term" value="F:ribosome binding"/>
    <property type="evidence" value="ECO:0007669"/>
    <property type="project" value="InterPro"/>
</dbReference>
<dbReference type="Pfam" id="PF19029">
    <property type="entry name" value="DUF883_C"/>
    <property type="match status" value="1"/>
</dbReference>
<evidence type="ECO:0000259" key="2">
    <source>
        <dbReference type="Pfam" id="PF19029"/>
    </source>
</evidence>
<evidence type="ECO:0000313" key="3">
    <source>
        <dbReference type="EMBL" id="VEB86588.1"/>
    </source>
</evidence>
<dbReference type="EMBL" id="LR134204">
    <property type="protein sequence ID" value="VEB86588.1"/>
    <property type="molecule type" value="Genomic_DNA"/>
</dbReference>
<dbReference type="PANTHER" id="PTHR35893:SF1">
    <property type="entry name" value="PROTEIN ELAB"/>
    <property type="match status" value="1"/>
</dbReference>
<evidence type="ECO:0000313" key="4">
    <source>
        <dbReference type="Proteomes" id="UP000270272"/>
    </source>
</evidence>
<evidence type="ECO:0000256" key="1">
    <source>
        <dbReference type="SAM" id="Phobius"/>
    </source>
</evidence>
<feature type="domain" description="DUF883" evidence="2">
    <location>
        <begin position="17"/>
        <end position="46"/>
    </location>
</feature>
<dbReference type="AlphaFoldDB" id="A0A447UID3"/>
<protein>
    <submittedName>
        <fullName evidence="3">Bacterial protein of uncharacterized function (DUF883)</fullName>
    </submittedName>
</protein>
<gene>
    <name evidence="3" type="primary">elaB_1</name>
    <name evidence="3" type="ORF">NCTC11075_01179</name>
</gene>
<keyword evidence="1" id="KW-0472">Membrane</keyword>
<keyword evidence="1" id="KW-0812">Transmembrane</keyword>
<sequence>MRLTATITRAKQAVYKADDYVHEKPWQGIGAGAAVGLVLGLLLARR</sequence>
<proteinExistence type="predicted"/>
<dbReference type="InterPro" id="IPR043605">
    <property type="entry name" value="DUF883_C"/>
</dbReference>
<dbReference type="InterPro" id="IPR010279">
    <property type="entry name" value="YqjD/ElaB"/>
</dbReference>
<accession>A0A447UID3</accession>
<feature type="transmembrane region" description="Helical" evidence="1">
    <location>
        <begin position="26"/>
        <end position="44"/>
    </location>
</feature>
<organism evidence="3 4">
    <name type="scientific">Citrobacter koseri</name>
    <name type="common">Citrobacter diversus</name>
    <dbReference type="NCBI Taxonomy" id="545"/>
    <lineage>
        <taxon>Bacteria</taxon>
        <taxon>Pseudomonadati</taxon>
        <taxon>Pseudomonadota</taxon>
        <taxon>Gammaproteobacteria</taxon>
        <taxon>Enterobacterales</taxon>
        <taxon>Enterobacteriaceae</taxon>
        <taxon>Citrobacter</taxon>
    </lineage>
</organism>
<reference evidence="3 4" key="1">
    <citation type="submission" date="2018-12" db="EMBL/GenBank/DDBJ databases">
        <authorList>
            <consortium name="Pathogen Informatics"/>
        </authorList>
    </citation>
    <scope>NUCLEOTIDE SEQUENCE [LARGE SCALE GENOMIC DNA]</scope>
    <source>
        <strain evidence="3 4">NCTC11075</strain>
    </source>
</reference>
<name>A0A447UID3_CITKO</name>
<keyword evidence="1" id="KW-1133">Transmembrane helix</keyword>